<feature type="transmembrane region" description="Helical" evidence="2">
    <location>
        <begin position="58"/>
        <end position="75"/>
    </location>
</feature>
<dbReference type="AlphaFoldDB" id="A0A848GZS5"/>
<dbReference type="InterPro" id="IPR025403">
    <property type="entry name" value="TgpA-like_C"/>
</dbReference>
<dbReference type="Pfam" id="PF13559">
    <property type="entry name" value="DUF4129"/>
    <property type="match status" value="1"/>
</dbReference>
<proteinExistence type="predicted"/>
<evidence type="ECO:0000313" key="5">
    <source>
        <dbReference type="Proteomes" id="UP000541185"/>
    </source>
</evidence>
<sequence length="213" mass="23682">MQKAVDAVRAHPDLAGTTTEHELRWRDRAKPKEQKREEPSAFEWLRNLMRWMNETARLLVWAGGAVLVALLLVGLRRWYRVRGGRGPAQRAHLPSHVQSLDIRPESLPEDIGAAAAQLWQRGEQRAALSLLYRGALSRLVHGYAVPIRAASTEGECVALARGRLEAPRSAFFARLVQAWQLAVYGARLPSAEQALALCRDFDQQLPAAAARAA</sequence>
<reference evidence="4 5" key="1">
    <citation type="submission" date="2020-04" db="EMBL/GenBank/DDBJ databases">
        <title>Ramlibacter sp. G-1-2-2 isolated from soil.</title>
        <authorList>
            <person name="Dahal R.H."/>
        </authorList>
    </citation>
    <scope>NUCLEOTIDE SEQUENCE [LARGE SCALE GENOMIC DNA]</scope>
    <source>
        <strain evidence="4 5">G-1-2-2</strain>
    </source>
</reference>
<keyword evidence="2" id="KW-0812">Transmembrane</keyword>
<organism evidence="4 5">
    <name type="scientific">Ramlibacter agri</name>
    <dbReference type="NCBI Taxonomy" id="2728837"/>
    <lineage>
        <taxon>Bacteria</taxon>
        <taxon>Pseudomonadati</taxon>
        <taxon>Pseudomonadota</taxon>
        <taxon>Betaproteobacteria</taxon>
        <taxon>Burkholderiales</taxon>
        <taxon>Comamonadaceae</taxon>
        <taxon>Ramlibacter</taxon>
    </lineage>
</organism>
<evidence type="ECO:0000313" key="4">
    <source>
        <dbReference type="EMBL" id="NML43687.1"/>
    </source>
</evidence>
<feature type="compositionally biased region" description="Basic and acidic residues" evidence="1">
    <location>
        <begin position="19"/>
        <end position="36"/>
    </location>
</feature>
<feature type="region of interest" description="Disordered" evidence="1">
    <location>
        <begin position="1"/>
        <end position="36"/>
    </location>
</feature>
<dbReference type="EMBL" id="JABBFX010000001">
    <property type="protein sequence ID" value="NML43687.1"/>
    <property type="molecule type" value="Genomic_DNA"/>
</dbReference>
<protein>
    <submittedName>
        <fullName evidence="4">DUF4129 domain-containing protein</fullName>
    </submittedName>
</protein>
<keyword evidence="2" id="KW-0472">Membrane</keyword>
<evidence type="ECO:0000259" key="3">
    <source>
        <dbReference type="Pfam" id="PF13559"/>
    </source>
</evidence>
<dbReference type="Proteomes" id="UP000541185">
    <property type="component" value="Unassembled WGS sequence"/>
</dbReference>
<accession>A0A848GZS5</accession>
<evidence type="ECO:0000256" key="2">
    <source>
        <dbReference type="SAM" id="Phobius"/>
    </source>
</evidence>
<feature type="domain" description="Protein-glutamine gamma-glutamyltransferase-like C-terminal" evidence="3">
    <location>
        <begin position="131"/>
        <end position="200"/>
    </location>
</feature>
<feature type="compositionally biased region" description="Basic and acidic residues" evidence="1">
    <location>
        <begin position="1"/>
        <end position="12"/>
    </location>
</feature>
<comment type="caution">
    <text evidence="4">The sequence shown here is derived from an EMBL/GenBank/DDBJ whole genome shotgun (WGS) entry which is preliminary data.</text>
</comment>
<evidence type="ECO:0000256" key="1">
    <source>
        <dbReference type="SAM" id="MobiDB-lite"/>
    </source>
</evidence>
<name>A0A848GZS5_9BURK</name>
<keyword evidence="2" id="KW-1133">Transmembrane helix</keyword>
<gene>
    <name evidence="4" type="ORF">HHL11_08000</name>
</gene>
<keyword evidence="5" id="KW-1185">Reference proteome</keyword>